<feature type="binding site" evidence="7">
    <location>
        <position position="103"/>
    </location>
    <ligand>
        <name>Zn(2+)</name>
        <dbReference type="ChEBI" id="CHEBI:29105"/>
    </ligand>
</feature>
<evidence type="ECO:0000256" key="4">
    <source>
        <dbReference type="ARBA" id="ARBA00023015"/>
    </source>
</evidence>
<evidence type="ECO:0000256" key="1">
    <source>
        <dbReference type="ARBA" id="ARBA00007957"/>
    </source>
</evidence>
<keyword evidence="2" id="KW-0678">Repressor</keyword>
<feature type="binding site" evidence="7">
    <location>
        <position position="140"/>
    </location>
    <ligand>
        <name>Zn(2+)</name>
        <dbReference type="ChEBI" id="CHEBI:29105"/>
    </ligand>
</feature>
<feature type="binding site" evidence="7">
    <location>
        <position position="100"/>
    </location>
    <ligand>
        <name>Zn(2+)</name>
        <dbReference type="ChEBI" id="CHEBI:29105"/>
    </ligand>
</feature>
<dbReference type="Pfam" id="PF01475">
    <property type="entry name" value="FUR"/>
    <property type="match status" value="1"/>
</dbReference>
<feature type="binding site" evidence="7">
    <location>
        <position position="143"/>
    </location>
    <ligand>
        <name>Zn(2+)</name>
        <dbReference type="ChEBI" id="CHEBI:29105"/>
    </ligand>
</feature>
<comment type="caution">
    <text evidence="8">The sequence shown here is derived from an EMBL/GenBank/DDBJ whole genome shotgun (WGS) entry which is preliminary data.</text>
</comment>
<dbReference type="GO" id="GO:1900376">
    <property type="term" value="P:regulation of secondary metabolite biosynthetic process"/>
    <property type="evidence" value="ECO:0007669"/>
    <property type="project" value="TreeGrafter"/>
</dbReference>
<evidence type="ECO:0000256" key="5">
    <source>
        <dbReference type="ARBA" id="ARBA00023125"/>
    </source>
</evidence>
<dbReference type="GO" id="GO:0008270">
    <property type="term" value="F:zinc ion binding"/>
    <property type="evidence" value="ECO:0007669"/>
    <property type="project" value="TreeGrafter"/>
</dbReference>
<comment type="cofactor">
    <cofactor evidence="7">
        <name>Zn(2+)</name>
        <dbReference type="ChEBI" id="CHEBI:29105"/>
    </cofactor>
    <text evidence="7">Binds 1 zinc ion per subunit.</text>
</comment>
<dbReference type="InterPro" id="IPR043135">
    <property type="entry name" value="Fur_C"/>
</dbReference>
<comment type="similarity">
    <text evidence="1">Belongs to the Fur family.</text>
</comment>
<keyword evidence="4" id="KW-0805">Transcription regulation</keyword>
<keyword evidence="3 7" id="KW-0862">Zinc</keyword>
<evidence type="ECO:0000256" key="7">
    <source>
        <dbReference type="PIRSR" id="PIRSR602481-1"/>
    </source>
</evidence>
<dbReference type="CDD" id="cd07153">
    <property type="entry name" value="Fur_like"/>
    <property type="match status" value="1"/>
</dbReference>
<keyword evidence="5" id="KW-0238">DNA-binding</keyword>
<evidence type="ECO:0000256" key="2">
    <source>
        <dbReference type="ARBA" id="ARBA00022491"/>
    </source>
</evidence>
<name>A0A7V4WUL0_CALAY</name>
<dbReference type="SUPFAM" id="SSF46785">
    <property type="entry name" value="Winged helix' DNA-binding domain"/>
    <property type="match status" value="1"/>
</dbReference>
<organism evidence="8">
    <name type="scientific">Caldithrix abyssi</name>
    <dbReference type="NCBI Taxonomy" id="187145"/>
    <lineage>
        <taxon>Bacteria</taxon>
        <taxon>Pseudomonadati</taxon>
        <taxon>Calditrichota</taxon>
        <taxon>Calditrichia</taxon>
        <taxon>Calditrichales</taxon>
        <taxon>Calditrichaceae</taxon>
        <taxon>Caldithrix</taxon>
    </lineage>
</organism>
<dbReference type="GO" id="GO:0045892">
    <property type="term" value="P:negative regulation of DNA-templated transcription"/>
    <property type="evidence" value="ECO:0007669"/>
    <property type="project" value="TreeGrafter"/>
</dbReference>
<dbReference type="PANTHER" id="PTHR33202">
    <property type="entry name" value="ZINC UPTAKE REGULATION PROTEIN"/>
    <property type="match status" value="1"/>
</dbReference>
<dbReference type="Gene3D" id="3.30.1490.190">
    <property type="match status" value="1"/>
</dbReference>
<dbReference type="EMBL" id="DRQG01000037">
    <property type="protein sequence ID" value="HGY54963.1"/>
    <property type="molecule type" value="Genomic_DNA"/>
</dbReference>
<reference evidence="8" key="1">
    <citation type="journal article" date="2020" name="mSystems">
        <title>Genome- and Community-Level Interaction Insights into Carbon Utilization and Element Cycling Functions of Hydrothermarchaeota in Hydrothermal Sediment.</title>
        <authorList>
            <person name="Zhou Z."/>
            <person name="Liu Y."/>
            <person name="Xu W."/>
            <person name="Pan J."/>
            <person name="Luo Z.H."/>
            <person name="Li M."/>
        </authorList>
    </citation>
    <scope>NUCLEOTIDE SEQUENCE [LARGE SCALE GENOMIC DNA]</scope>
    <source>
        <strain evidence="8">HyVt-577</strain>
    </source>
</reference>
<evidence type="ECO:0000313" key="8">
    <source>
        <dbReference type="EMBL" id="HGY54963.1"/>
    </source>
</evidence>
<gene>
    <name evidence="8" type="ORF">ENK44_04635</name>
</gene>
<evidence type="ECO:0000256" key="6">
    <source>
        <dbReference type="ARBA" id="ARBA00023163"/>
    </source>
</evidence>
<dbReference type="PANTHER" id="PTHR33202:SF7">
    <property type="entry name" value="FERRIC UPTAKE REGULATION PROTEIN"/>
    <property type="match status" value="1"/>
</dbReference>
<dbReference type="GO" id="GO:0003700">
    <property type="term" value="F:DNA-binding transcription factor activity"/>
    <property type="evidence" value="ECO:0007669"/>
    <property type="project" value="InterPro"/>
</dbReference>
<proteinExistence type="inferred from homology"/>
<protein>
    <submittedName>
        <fullName evidence="8">Transcriptional repressor</fullName>
    </submittedName>
</protein>
<sequence length="148" mass="17183">MAVTQEDQKIKEFIAICRENGLSVTPQRLSIYKALIGDTSHPKPEDVYKRIEKEHPTISLATVYKTLETFEHYGIISVVTPLHNTVRYDMMTQPHHHIVCVKCKKVIDLFDEQLKDLPVPEQVTKDNRLINYSIQYNVVCAECRRQQS</sequence>
<keyword evidence="6" id="KW-0804">Transcription</keyword>
<dbReference type="Gene3D" id="1.10.10.10">
    <property type="entry name" value="Winged helix-like DNA-binding domain superfamily/Winged helix DNA-binding domain"/>
    <property type="match status" value="1"/>
</dbReference>
<evidence type="ECO:0000256" key="3">
    <source>
        <dbReference type="ARBA" id="ARBA00022833"/>
    </source>
</evidence>
<dbReference type="InterPro" id="IPR036390">
    <property type="entry name" value="WH_DNA-bd_sf"/>
</dbReference>
<dbReference type="InterPro" id="IPR002481">
    <property type="entry name" value="FUR"/>
</dbReference>
<dbReference type="AlphaFoldDB" id="A0A7V4WUL0"/>
<dbReference type="Proteomes" id="UP000885779">
    <property type="component" value="Unassembled WGS sequence"/>
</dbReference>
<dbReference type="GO" id="GO:0000976">
    <property type="term" value="F:transcription cis-regulatory region binding"/>
    <property type="evidence" value="ECO:0007669"/>
    <property type="project" value="TreeGrafter"/>
</dbReference>
<dbReference type="InterPro" id="IPR036388">
    <property type="entry name" value="WH-like_DNA-bd_sf"/>
</dbReference>
<accession>A0A7V4WUL0</accession>
<keyword evidence="7" id="KW-0479">Metal-binding</keyword>